<evidence type="ECO:0000313" key="3">
    <source>
        <dbReference type="EMBL" id="OBZ83869.1"/>
    </source>
</evidence>
<evidence type="ECO:0000259" key="2">
    <source>
        <dbReference type="PROSITE" id="PS50213"/>
    </source>
</evidence>
<proteinExistence type="predicted"/>
<dbReference type="InterPro" id="IPR000782">
    <property type="entry name" value="FAS1_domain"/>
</dbReference>
<dbReference type="PROSITE" id="PS50213">
    <property type="entry name" value="FAS1"/>
    <property type="match status" value="1"/>
</dbReference>
<dbReference type="GO" id="GO:0005615">
    <property type="term" value="C:extracellular space"/>
    <property type="evidence" value="ECO:0007669"/>
    <property type="project" value="TreeGrafter"/>
</dbReference>
<dbReference type="InterPro" id="IPR050904">
    <property type="entry name" value="Adhesion/Biosynth-related"/>
</dbReference>
<feature type="domain" description="FAS1" evidence="2">
    <location>
        <begin position="105"/>
        <end position="233"/>
    </location>
</feature>
<dbReference type="PANTHER" id="PTHR10900:SF77">
    <property type="entry name" value="FI19380P1"/>
    <property type="match status" value="1"/>
</dbReference>
<dbReference type="Pfam" id="PF02469">
    <property type="entry name" value="Fasciclin"/>
    <property type="match status" value="2"/>
</dbReference>
<comment type="caution">
    <text evidence="3">The sequence shown here is derived from an EMBL/GenBank/DDBJ whole genome shotgun (WGS) entry which is preliminary data.</text>
</comment>
<accession>A0A1C7N5C6</accession>
<evidence type="ECO:0000313" key="4">
    <source>
        <dbReference type="Proteomes" id="UP000093000"/>
    </source>
</evidence>
<sequence>MESYLNYSISIGQLNFSQPDDTMEYFKSFVLNGTYQSQTFKNSRRSYPTLTDNRLSIGPYLTPDYKLSNNSLVVYSGITKASIHISDIYCKNGIVQVVSQFLEPAQSPLDTISIIPETQYMEELLKALNVSGVVSNTNRTILVPTNQAWINANGSSIPFGTLVHDLSYLSLEGIYFSDQLSTGDRHALPTSYKDSDIVIQLKKNKLLVNNIAEIVEKDIITTSGVMHLIDAVVLADSAIDENQNGTDSSNSSDVIANDHDSGDSHGNTSLNRSEASCITHRSPLYALINPEENSLDI</sequence>
<dbReference type="InterPro" id="IPR036378">
    <property type="entry name" value="FAS1_dom_sf"/>
</dbReference>
<dbReference type="STRING" id="101091.A0A1C7N5C6"/>
<name>A0A1C7N5C6_9FUNG</name>
<feature type="compositionally biased region" description="Polar residues" evidence="1">
    <location>
        <begin position="241"/>
        <end position="254"/>
    </location>
</feature>
<dbReference type="EMBL" id="LUGH01000591">
    <property type="protein sequence ID" value="OBZ83869.1"/>
    <property type="molecule type" value="Genomic_DNA"/>
</dbReference>
<dbReference type="SUPFAM" id="SSF82153">
    <property type="entry name" value="FAS1 domain"/>
    <property type="match status" value="2"/>
</dbReference>
<dbReference type="SMART" id="SM00554">
    <property type="entry name" value="FAS1"/>
    <property type="match status" value="1"/>
</dbReference>
<gene>
    <name evidence="3" type="ORF">A0J61_08080</name>
</gene>
<dbReference type="Gene3D" id="2.30.180.10">
    <property type="entry name" value="FAS1 domain"/>
    <property type="match status" value="2"/>
</dbReference>
<feature type="region of interest" description="Disordered" evidence="1">
    <location>
        <begin position="241"/>
        <end position="273"/>
    </location>
</feature>
<dbReference type="Proteomes" id="UP000093000">
    <property type="component" value="Unassembled WGS sequence"/>
</dbReference>
<reference evidence="3 4" key="1">
    <citation type="submission" date="2016-03" db="EMBL/GenBank/DDBJ databases">
        <title>Choanephora cucurbitarum.</title>
        <authorList>
            <person name="Min B."/>
            <person name="Park H."/>
            <person name="Park J.-H."/>
            <person name="Shin H.-D."/>
            <person name="Choi I.-G."/>
        </authorList>
    </citation>
    <scope>NUCLEOTIDE SEQUENCE [LARGE SCALE GENOMIC DNA]</scope>
    <source>
        <strain evidence="3 4">KUS-F28377</strain>
    </source>
</reference>
<dbReference type="PANTHER" id="PTHR10900">
    <property type="entry name" value="PERIOSTIN-RELATED"/>
    <property type="match status" value="1"/>
</dbReference>
<dbReference type="OrthoDB" id="286301at2759"/>
<organism evidence="3 4">
    <name type="scientific">Choanephora cucurbitarum</name>
    <dbReference type="NCBI Taxonomy" id="101091"/>
    <lineage>
        <taxon>Eukaryota</taxon>
        <taxon>Fungi</taxon>
        <taxon>Fungi incertae sedis</taxon>
        <taxon>Mucoromycota</taxon>
        <taxon>Mucoromycotina</taxon>
        <taxon>Mucoromycetes</taxon>
        <taxon>Mucorales</taxon>
        <taxon>Mucorineae</taxon>
        <taxon>Choanephoraceae</taxon>
        <taxon>Choanephoroideae</taxon>
        <taxon>Choanephora</taxon>
    </lineage>
</organism>
<evidence type="ECO:0000256" key="1">
    <source>
        <dbReference type="SAM" id="MobiDB-lite"/>
    </source>
</evidence>
<feature type="compositionally biased region" description="Polar residues" evidence="1">
    <location>
        <begin position="264"/>
        <end position="273"/>
    </location>
</feature>
<keyword evidence="4" id="KW-1185">Reference proteome</keyword>
<dbReference type="InParanoid" id="A0A1C7N5C6"/>
<protein>
    <recommendedName>
        <fullName evidence="2">FAS1 domain-containing protein</fullName>
    </recommendedName>
</protein>
<dbReference type="AlphaFoldDB" id="A0A1C7N5C6"/>